<sequence length="403" mass="44430">MKILKKAKFVASIARSAAKSTISYCVKGPRCERWPLKFQVLRDVIYSISKIGNGASMTDDDIDSIDFEQLAASYKKHDLPDSEIPSHLGTYVSASIKVTEVPIDPELFVGTGPAEKGLIALIKSDQDIACSKRVIPYELIAPTPLPGSAELAAKCEPLTPNERIILYLHGGAYCLGSPTSHRGLTGRIAAQAGLRCFTIDYRLAPLHPYPAQLHDAYISFCFLLQQGFRAENIVLAGDSAGGNLVLALTLLLKHTGIPRVRGLVLLSPWTDIISQRPSIERNKRFDYLVNMPMASPMARARLFYAPGRRMSPELMAEMAHPLVSPVNADFSDFPPTLIQAGDKELLLDEISELFHNILAANPDRQDTYTYECYADMIHVFHQFESLPCSLEAIARAGNFIKSL</sequence>
<organism evidence="1 2">
    <name type="scientific">Kickxella alabastrina</name>
    <dbReference type="NCBI Taxonomy" id="61397"/>
    <lineage>
        <taxon>Eukaryota</taxon>
        <taxon>Fungi</taxon>
        <taxon>Fungi incertae sedis</taxon>
        <taxon>Zoopagomycota</taxon>
        <taxon>Kickxellomycotina</taxon>
        <taxon>Kickxellomycetes</taxon>
        <taxon>Kickxellales</taxon>
        <taxon>Kickxellaceae</taxon>
        <taxon>Kickxella</taxon>
    </lineage>
</organism>
<keyword evidence="2" id="KW-1185">Reference proteome</keyword>
<evidence type="ECO:0000313" key="1">
    <source>
        <dbReference type="EMBL" id="KAJ1894652.1"/>
    </source>
</evidence>
<accession>A0ACC1IJJ5</accession>
<proteinExistence type="predicted"/>
<dbReference type="Proteomes" id="UP001150581">
    <property type="component" value="Unassembled WGS sequence"/>
</dbReference>
<comment type="caution">
    <text evidence="1">The sequence shown here is derived from an EMBL/GenBank/DDBJ whole genome shotgun (WGS) entry which is preliminary data.</text>
</comment>
<dbReference type="EMBL" id="JANBPG010000665">
    <property type="protein sequence ID" value="KAJ1894652.1"/>
    <property type="molecule type" value="Genomic_DNA"/>
</dbReference>
<name>A0ACC1IJJ5_9FUNG</name>
<evidence type="ECO:0000313" key="2">
    <source>
        <dbReference type="Proteomes" id="UP001150581"/>
    </source>
</evidence>
<reference evidence="1" key="1">
    <citation type="submission" date="2022-07" db="EMBL/GenBank/DDBJ databases">
        <title>Phylogenomic reconstructions and comparative analyses of Kickxellomycotina fungi.</title>
        <authorList>
            <person name="Reynolds N.K."/>
            <person name="Stajich J.E."/>
            <person name="Barry K."/>
            <person name="Grigoriev I.V."/>
            <person name="Crous P."/>
            <person name="Smith M.E."/>
        </authorList>
    </citation>
    <scope>NUCLEOTIDE SEQUENCE</scope>
    <source>
        <strain evidence="1">Benny 63K</strain>
    </source>
</reference>
<gene>
    <name evidence="1" type="ORF">LPJ66_005061</name>
</gene>
<protein>
    <submittedName>
        <fullName evidence="1">Uncharacterized protein</fullName>
    </submittedName>
</protein>